<evidence type="ECO:0000256" key="2">
    <source>
        <dbReference type="ARBA" id="ARBA00022771"/>
    </source>
</evidence>
<dbReference type="SUPFAM" id="SSF57716">
    <property type="entry name" value="Glucocorticoid receptor-like (DNA-binding domain)"/>
    <property type="match status" value="1"/>
</dbReference>
<protein>
    <submittedName>
        <fullName evidence="6">TraR/DksA family transcriptional regulator</fullName>
    </submittedName>
</protein>
<evidence type="ECO:0000259" key="5">
    <source>
        <dbReference type="Pfam" id="PF01258"/>
    </source>
</evidence>
<dbReference type="EMBL" id="JBBPCO010000005">
    <property type="protein sequence ID" value="MEK8089403.1"/>
    <property type="molecule type" value="Genomic_DNA"/>
</dbReference>
<evidence type="ECO:0000256" key="4">
    <source>
        <dbReference type="PROSITE-ProRule" id="PRU00510"/>
    </source>
</evidence>
<feature type="domain" description="Zinc finger DksA/TraR C4-type" evidence="5">
    <location>
        <begin position="85"/>
        <end position="119"/>
    </location>
</feature>
<dbReference type="Gene3D" id="1.20.120.910">
    <property type="entry name" value="DksA, coiled-coil domain"/>
    <property type="match status" value="1"/>
</dbReference>
<dbReference type="PANTHER" id="PTHR33823">
    <property type="entry name" value="RNA POLYMERASE-BINDING TRANSCRIPTION FACTOR DKSA-RELATED"/>
    <property type="match status" value="1"/>
</dbReference>
<dbReference type="PANTHER" id="PTHR33823:SF4">
    <property type="entry name" value="GENERAL STRESS PROTEIN 16O"/>
    <property type="match status" value="1"/>
</dbReference>
<dbReference type="Pfam" id="PF01258">
    <property type="entry name" value="zf-dskA_traR"/>
    <property type="match status" value="1"/>
</dbReference>
<dbReference type="SUPFAM" id="SSF109635">
    <property type="entry name" value="DnaK suppressor protein DksA, alpha-hairpin domain"/>
    <property type="match status" value="1"/>
</dbReference>
<keyword evidence="2" id="KW-0863">Zinc-finger</keyword>
<keyword evidence="1" id="KW-0479">Metal-binding</keyword>
<keyword evidence="3" id="KW-0862">Zinc</keyword>
<sequence length="130" mass="14579">MDKATENELRELLEHRRQDLTQTVREHLLSGDYLGGMRTNTDDGAKDVGDASVIDLTEDMTLERSVSEALELAEVQRALERMDRGEYGICVDCGDEIPVERLKVQPTATRDVVCQERFEALTESGNPPTL</sequence>
<dbReference type="InterPro" id="IPR000962">
    <property type="entry name" value="Znf_DskA_TraR"/>
</dbReference>
<feature type="zinc finger region" description="dksA C4-type" evidence="4">
    <location>
        <begin position="90"/>
        <end position="114"/>
    </location>
</feature>
<evidence type="ECO:0000256" key="3">
    <source>
        <dbReference type="ARBA" id="ARBA00022833"/>
    </source>
</evidence>
<dbReference type="InterPro" id="IPR037187">
    <property type="entry name" value="DnaK_N"/>
</dbReference>
<evidence type="ECO:0000313" key="6">
    <source>
        <dbReference type="EMBL" id="MEK8089403.1"/>
    </source>
</evidence>
<comment type="caution">
    <text evidence="6">The sequence shown here is derived from an EMBL/GenBank/DDBJ whole genome shotgun (WGS) entry which is preliminary data.</text>
</comment>
<name>A0ABU9D9L3_9PROT</name>
<evidence type="ECO:0000256" key="1">
    <source>
        <dbReference type="ARBA" id="ARBA00022723"/>
    </source>
</evidence>
<keyword evidence="7" id="KW-1185">Reference proteome</keyword>
<organism evidence="6 7">
    <name type="scientific">Thermithiobacillus plumbiphilus</name>
    <dbReference type="NCBI Taxonomy" id="1729899"/>
    <lineage>
        <taxon>Bacteria</taxon>
        <taxon>Pseudomonadati</taxon>
        <taxon>Pseudomonadota</taxon>
        <taxon>Acidithiobacillia</taxon>
        <taxon>Acidithiobacillales</taxon>
        <taxon>Thermithiobacillaceae</taxon>
        <taxon>Thermithiobacillus</taxon>
    </lineage>
</organism>
<dbReference type="RefSeq" id="WP_341370462.1">
    <property type="nucleotide sequence ID" value="NZ_JBBPCO010000005.1"/>
</dbReference>
<accession>A0ABU9D9L3</accession>
<reference evidence="6 7" key="1">
    <citation type="submission" date="2024-04" db="EMBL/GenBank/DDBJ databases">
        <authorList>
            <person name="Abashina T."/>
            <person name="Shaikin A."/>
        </authorList>
    </citation>
    <scope>NUCLEOTIDE SEQUENCE [LARGE SCALE GENOMIC DNA]</scope>
    <source>
        <strain evidence="6 7">AAFK</strain>
    </source>
</reference>
<proteinExistence type="predicted"/>
<dbReference type="PROSITE" id="PS51128">
    <property type="entry name" value="ZF_DKSA_2"/>
    <property type="match status" value="1"/>
</dbReference>
<dbReference type="Proteomes" id="UP001446205">
    <property type="component" value="Unassembled WGS sequence"/>
</dbReference>
<gene>
    <name evidence="6" type="ORF">WOB96_06445</name>
</gene>
<evidence type="ECO:0000313" key="7">
    <source>
        <dbReference type="Proteomes" id="UP001446205"/>
    </source>
</evidence>